<proteinExistence type="predicted"/>
<accession>A0ABQ2D8Q5</accession>
<organism evidence="1 2">
    <name type="scientific">Deinococcus roseus</name>
    <dbReference type="NCBI Taxonomy" id="392414"/>
    <lineage>
        <taxon>Bacteria</taxon>
        <taxon>Thermotogati</taxon>
        <taxon>Deinococcota</taxon>
        <taxon>Deinococci</taxon>
        <taxon>Deinococcales</taxon>
        <taxon>Deinococcaceae</taxon>
        <taxon>Deinococcus</taxon>
    </lineage>
</organism>
<sequence>MGAESGFTLEATKVSRFLVVEPVSRNSPHFTVNERNQNWDGEKMYGTLMVTADVIEVFRATLLRIVGETPSDPIEFPSKETLDALLAPNKTAGSLSVLRFSPLAVSHVMEMLQEKPMDVDAWLKNVYKGTWIPKSEKPKPQQ</sequence>
<reference evidence="2" key="1">
    <citation type="journal article" date="2019" name="Int. J. Syst. Evol. Microbiol.">
        <title>The Global Catalogue of Microorganisms (GCM) 10K type strain sequencing project: providing services to taxonomists for standard genome sequencing and annotation.</title>
        <authorList>
            <consortium name="The Broad Institute Genomics Platform"/>
            <consortium name="The Broad Institute Genome Sequencing Center for Infectious Disease"/>
            <person name="Wu L."/>
            <person name="Ma J."/>
        </authorList>
    </citation>
    <scope>NUCLEOTIDE SEQUENCE [LARGE SCALE GENOMIC DNA]</scope>
    <source>
        <strain evidence="2">JCM 14370</strain>
    </source>
</reference>
<dbReference type="RefSeq" id="WP_189005224.1">
    <property type="nucleotide sequence ID" value="NZ_BMOD01000018.1"/>
</dbReference>
<protein>
    <submittedName>
        <fullName evidence="1">Uncharacterized protein</fullName>
    </submittedName>
</protein>
<dbReference type="EMBL" id="BMOD01000018">
    <property type="protein sequence ID" value="GGJ47629.1"/>
    <property type="molecule type" value="Genomic_DNA"/>
</dbReference>
<comment type="caution">
    <text evidence="1">The sequence shown here is derived from an EMBL/GenBank/DDBJ whole genome shotgun (WGS) entry which is preliminary data.</text>
</comment>
<keyword evidence="2" id="KW-1185">Reference proteome</keyword>
<dbReference type="Proteomes" id="UP000632222">
    <property type="component" value="Unassembled WGS sequence"/>
</dbReference>
<evidence type="ECO:0000313" key="1">
    <source>
        <dbReference type="EMBL" id="GGJ47629.1"/>
    </source>
</evidence>
<name>A0ABQ2D8Q5_9DEIO</name>
<gene>
    <name evidence="1" type="ORF">GCM10008938_37020</name>
</gene>
<evidence type="ECO:0000313" key="2">
    <source>
        <dbReference type="Proteomes" id="UP000632222"/>
    </source>
</evidence>